<dbReference type="AlphaFoldDB" id="A0ABC9X8V8"/>
<evidence type="ECO:0000313" key="2">
    <source>
        <dbReference type="EMBL" id="GAB0193560.1"/>
    </source>
</evidence>
<proteinExistence type="predicted"/>
<sequence>MVSEINLVFRTHQNAGTKSGNEAQDYPCNEEKKTTLQKHPGKVNSTTTTTIFIIIIIIIIIWQAKPRWSLVKRERLARRSHQQPLTPSLTRPRLWQQVATPDTMVTTTTTQKLGIPLCSLDSMSSLPMQLQVAI</sequence>
<name>A0ABC9X8V8_GRUJA</name>
<keyword evidence="1" id="KW-1133">Transmembrane helix</keyword>
<feature type="transmembrane region" description="Helical" evidence="1">
    <location>
        <begin position="46"/>
        <end position="64"/>
    </location>
</feature>
<evidence type="ECO:0000313" key="3">
    <source>
        <dbReference type="Proteomes" id="UP001623348"/>
    </source>
</evidence>
<dbReference type="Proteomes" id="UP001623348">
    <property type="component" value="Unassembled WGS sequence"/>
</dbReference>
<comment type="caution">
    <text evidence="2">The sequence shown here is derived from an EMBL/GenBank/DDBJ whole genome shotgun (WGS) entry which is preliminary data.</text>
</comment>
<keyword evidence="1" id="KW-0472">Membrane</keyword>
<gene>
    <name evidence="2" type="ORF">GRJ2_001821300</name>
</gene>
<evidence type="ECO:0000256" key="1">
    <source>
        <dbReference type="SAM" id="Phobius"/>
    </source>
</evidence>
<organism evidence="2 3">
    <name type="scientific">Grus japonensis</name>
    <name type="common">Japanese crane</name>
    <name type="synonym">Red-crowned crane</name>
    <dbReference type="NCBI Taxonomy" id="30415"/>
    <lineage>
        <taxon>Eukaryota</taxon>
        <taxon>Metazoa</taxon>
        <taxon>Chordata</taxon>
        <taxon>Craniata</taxon>
        <taxon>Vertebrata</taxon>
        <taxon>Euteleostomi</taxon>
        <taxon>Archelosauria</taxon>
        <taxon>Archosauria</taxon>
        <taxon>Dinosauria</taxon>
        <taxon>Saurischia</taxon>
        <taxon>Theropoda</taxon>
        <taxon>Coelurosauria</taxon>
        <taxon>Aves</taxon>
        <taxon>Neognathae</taxon>
        <taxon>Neoaves</taxon>
        <taxon>Gruiformes</taxon>
        <taxon>Gruidae</taxon>
        <taxon>Grus</taxon>
    </lineage>
</organism>
<accession>A0ABC9X8V8</accession>
<dbReference type="EMBL" id="BAAFJT010000009">
    <property type="protein sequence ID" value="GAB0193560.1"/>
    <property type="molecule type" value="Genomic_DNA"/>
</dbReference>
<reference evidence="2 3" key="1">
    <citation type="submission" date="2024-06" db="EMBL/GenBank/DDBJ databases">
        <title>The draft genome of Grus japonensis, version 3.</title>
        <authorList>
            <person name="Nabeshima K."/>
            <person name="Suzuki S."/>
            <person name="Onuma M."/>
        </authorList>
    </citation>
    <scope>NUCLEOTIDE SEQUENCE [LARGE SCALE GENOMIC DNA]</scope>
    <source>
        <strain evidence="2 3">451A</strain>
    </source>
</reference>
<keyword evidence="3" id="KW-1185">Reference proteome</keyword>
<protein>
    <submittedName>
        <fullName evidence="2">Zinc finger protein ZIC 4</fullName>
    </submittedName>
</protein>
<keyword evidence="1" id="KW-0812">Transmembrane</keyword>